<reference evidence="2 3" key="1">
    <citation type="submission" date="2022-08" db="EMBL/GenBank/DDBJ databases">
        <title>Paenibacillus endoradicis sp. nov., Paenibacillus radicibacter sp. nov and Paenibacillus pararadicis sp. nov., three cold-adapted plant growth-promoting bacteria isolated from root of Larix gmelinii in Great Khingan.</title>
        <authorList>
            <person name="Xue H."/>
        </authorList>
    </citation>
    <scope>NUCLEOTIDE SEQUENCE [LARGE SCALE GENOMIC DNA]</scope>
    <source>
        <strain evidence="2 3">N5-1-1-5</strain>
    </source>
</reference>
<comment type="caution">
    <text evidence="2">The sequence shown here is derived from an EMBL/GenBank/DDBJ whole genome shotgun (WGS) entry which is preliminary data.</text>
</comment>
<sequence>MFAQYFGQYLLNQGLLSASELKQAISIQKLTRVKLGVLAINYGYMSAAQVETVHQIQMKLDKKFGEIATELSFLSEEIVSSLLDSQQNAHLALGQVLIDQGIMTYEGFADALEQYKKAYSLTDDQFDSIIKGSMETLLETVLLKGGLYKDPAISDYIGLFAKNLIRFIDSDIRLELSEPGDSMALDWVTEQHILTPNRDISRFTAIGGSESSILLFASKYAQETVDEPGDMMEACIGEFLNLHNGIYLVNLSNQNVELDLEPQIVIRGAAFLPASPVKVRVQVIAPDWSVTLIIGDLSELL</sequence>
<name>A0ABT1YCX4_9BACL</name>
<accession>A0ABT1YCX4</accession>
<dbReference type="Gene3D" id="3.40.1550.10">
    <property type="entry name" value="CheC-like"/>
    <property type="match status" value="1"/>
</dbReference>
<dbReference type="InterPro" id="IPR028976">
    <property type="entry name" value="CheC-like_sf"/>
</dbReference>
<protein>
    <recommendedName>
        <fullName evidence="4">Chemotaxis protein CheX</fullName>
    </recommendedName>
</protein>
<evidence type="ECO:0008006" key="4">
    <source>
        <dbReference type="Google" id="ProtNLM"/>
    </source>
</evidence>
<dbReference type="RefSeq" id="WP_258211421.1">
    <property type="nucleotide sequence ID" value="NZ_JANQBD010000001.1"/>
</dbReference>
<dbReference type="InterPro" id="IPR037257">
    <property type="entry name" value="T2SS_E_N_sf"/>
</dbReference>
<dbReference type="Proteomes" id="UP001300012">
    <property type="component" value="Unassembled WGS sequence"/>
</dbReference>
<dbReference type="SUPFAM" id="SSF160246">
    <property type="entry name" value="EspE N-terminal domain-like"/>
    <property type="match status" value="2"/>
</dbReference>
<proteinExistence type="predicted"/>
<gene>
    <name evidence="2" type="ORF">NV381_01190</name>
</gene>
<dbReference type="EMBL" id="JANQBD010000001">
    <property type="protein sequence ID" value="MCR8629805.1"/>
    <property type="molecule type" value="Genomic_DNA"/>
</dbReference>
<keyword evidence="3" id="KW-1185">Reference proteome</keyword>
<evidence type="ECO:0000256" key="1">
    <source>
        <dbReference type="ARBA" id="ARBA00022500"/>
    </source>
</evidence>
<organism evidence="2 3">
    <name type="scientific">Paenibacillus radicis</name>
    <name type="common">ex Xue et al. 2023</name>
    <dbReference type="NCBI Taxonomy" id="2972489"/>
    <lineage>
        <taxon>Bacteria</taxon>
        <taxon>Bacillati</taxon>
        <taxon>Bacillota</taxon>
        <taxon>Bacilli</taxon>
        <taxon>Bacillales</taxon>
        <taxon>Paenibacillaceae</taxon>
        <taxon>Paenibacillus</taxon>
    </lineage>
</organism>
<evidence type="ECO:0000313" key="2">
    <source>
        <dbReference type="EMBL" id="MCR8629805.1"/>
    </source>
</evidence>
<keyword evidence="1" id="KW-0145">Chemotaxis</keyword>
<evidence type="ECO:0000313" key="3">
    <source>
        <dbReference type="Proteomes" id="UP001300012"/>
    </source>
</evidence>